<keyword evidence="4" id="KW-1185">Reference proteome</keyword>
<dbReference type="AlphaFoldDB" id="A0A1Y5SL97"/>
<feature type="domain" description="Inner membrane protein YgaP-like transmembrane" evidence="2">
    <location>
        <begin position="1"/>
        <end position="65"/>
    </location>
</feature>
<dbReference type="Proteomes" id="UP000193409">
    <property type="component" value="Unassembled WGS sequence"/>
</dbReference>
<dbReference type="EMBL" id="FWFQ01000014">
    <property type="protein sequence ID" value="SLN43025.1"/>
    <property type="molecule type" value="Genomic_DNA"/>
</dbReference>
<feature type="transmembrane region" description="Helical" evidence="1">
    <location>
        <begin position="35"/>
        <end position="53"/>
    </location>
</feature>
<keyword evidence="1" id="KW-0472">Membrane</keyword>
<dbReference type="Pfam" id="PF11127">
    <property type="entry name" value="YgaP-like_TM"/>
    <property type="match status" value="1"/>
</dbReference>
<protein>
    <recommendedName>
        <fullName evidence="2">Inner membrane protein YgaP-like transmembrane domain-containing protein</fullName>
    </recommendedName>
</protein>
<dbReference type="InterPro" id="IPR021309">
    <property type="entry name" value="YgaP-like_TM"/>
</dbReference>
<dbReference type="RefSeq" id="WP_085868698.1">
    <property type="nucleotide sequence ID" value="NZ_FWFQ01000014.1"/>
</dbReference>
<organism evidence="3 4">
    <name type="scientific">Pseudoruegeria aquimaris</name>
    <dbReference type="NCBI Taxonomy" id="393663"/>
    <lineage>
        <taxon>Bacteria</taxon>
        <taxon>Pseudomonadati</taxon>
        <taxon>Pseudomonadota</taxon>
        <taxon>Alphaproteobacteria</taxon>
        <taxon>Rhodobacterales</taxon>
        <taxon>Roseobacteraceae</taxon>
        <taxon>Pseudoruegeria</taxon>
    </lineage>
</organism>
<feature type="transmembrane region" description="Helical" evidence="1">
    <location>
        <begin position="12"/>
        <end position="29"/>
    </location>
</feature>
<accession>A0A1Y5SL97</accession>
<evidence type="ECO:0000313" key="3">
    <source>
        <dbReference type="EMBL" id="SLN43025.1"/>
    </source>
</evidence>
<keyword evidence="1" id="KW-1133">Transmembrane helix</keyword>
<reference evidence="3 4" key="1">
    <citation type="submission" date="2017-03" db="EMBL/GenBank/DDBJ databases">
        <authorList>
            <person name="Afonso C.L."/>
            <person name="Miller P.J."/>
            <person name="Scott M.A."/>
            <person name="Spackman E."/>
            <person name="Goraichik I."/>
            <person name="Dimitrov K.M."/>
            <person name="Suarez D.L."/>
            <person name="Swayne D.E."/>
        </authorList>
    </citation>
    <scope>NUCLEOTIDE SEQUENCE [LARGE SCALE GENOMIC DNA]</scope>
    <source>
        <strain evidence="3 4">CECT 7680</strain>
    </source>
</reference>
<keyword evidence="1" id="KW-0812">Transmembrane</keyword>
<evidence type="ECO:0000256" key="1">
    <source>
        <dbReference type="SAM" id="Phobius"/>
    </source>
</evidence>
<gene>
    <name evidence="3" type="ORF">PSA7680_02143</name>
</gene>
<name>A0A1Y5SL97_9RHOB</name>
<proteinExistence type="predicted"/>
<evidence type="ECO:0000259" key="2">
    <source>
        <dbReference type="Pfam" id="PF11127"/>
    </source>
</evidence>
<evidence type="ECO:0000313" key="4">
    <source>
        <dbReference type="Proteomes" id="UP000193409"/>
    </source>
</evidence>
<sequence length="67" mass="6869">MTKNMGTTDRLLRTLLGIVLLGAAMFGGLATGLAVIAALVGAVMLLTASLRLCPLYSLLGLKTCSDC</sequence>